<organism evidence="1 2">
    <name type="scientific">Caenorhabditis bovis</name>
    <dbReference type="NCBI Taxonomy" id="2654633"/>
    <lineage>
        <taxon>Eukaryota</taxon>
        <taxon>Metazoa</taxon>
        <taxon>Ecdysozoa</taxon>
        <taxon>Nematoda</taxon>
        <taxon>Chromadorea</taxon>
        <taxon>Rhabditida</taxon>
        <taxon>Rhabditina</taxon>
        <taxon>Rhabditomorpha</taxon>
        <taxon>Rhabditoidea</taxon>
        <taxon>Rhabditidae</taxon>
        <taxon>Peloderinae</taxon>
        <taxon>Caenorhabditis</taxon>
    </lineage>
</organism>
<dbReference type="Proteomes" id="UP000494206">
    <property type="component" value="Unassembled WGS sequence"/>
</dbReference>
<protein>
    <submittedName>
        <fullName evidence="1">Uncharacterized protein</fullName>
    </submittedName>
</protein>
<dbReference type="InterPro" id="IPR001534">
    <property type="entry name" value="Transthyretin-like"/>
</dbReference>
<keyword evidence="2" id="KW-1185">Reference proteome</keyword>
<comment type="caution">
    <text evidence="1">The sequence shown here is derived from an EMBL/GenBank/DDBJ whole genome shotgun (WGS) entry which is preliminary data.</text>
</comment>
<dbReference type="AlphaFoldDB" id="A0A8S1FBT1"/>
<reference evidence="1 2" key="1">
    <citation type="submission" date="2020-04" db="EMBL/GenBank/DDBJ databases">
        <authorList>
            <person name="Laetsch R D."/>
            <person name="Stevens L."/>
            <person name="Kumar S."/>
            <person name="Blaxter L. M."/>
        </authorList>
    </citation>
    <scope>NUCLEOTIDE SEQUENCE [LARGE SCALE GENOMIC DNA]</scope>
</reference>
<proteinExistence type="predicted"/>
<gene>
    <name evidence="1" type="ORF">CBOVIS_LOCUS12697</name>
</gene>
<dbReference type="EMBL" id="CADEPM010000013">
    <property type="protein sequence ID" value="CAB3411290.1"/>
    <property type="molecule type" value="Genomic_DNA"/>
</dbReference>
<evidence type="ECO:0000313" key="1">
    <source>
        <dbReference type="EMBL" id="CAB3411290.1"/>
    </source>
</evidence>
<evidence type="ECO:0000313" key="2">
    <source>
        <dbReference type="Proteomes" id="UP000494206"/>
    </source>
</evidence>
<name>A0A8S1FBT1_9PELO</name>
<dbReference type="GO" id="GO:0009986">
    <property type="term" value="C:cell surface"/>
    <property type="evidence" value="ECO:0007669"/>
    <property type="project" value="InterPro"/>
</dbReference>
<accession>A0A8S1FBT1</accession>
<dbReference type="Pfam" id="PF01060">
    <property type="entry name" value="TTR-52"/>
    <property type="match status" value="1"/>
</dbReference>
<sequence length="163" mass="18311">MIVLLTLLFAGASADRIFVVTGNLTCNSKLVTNAEFRLVDNNYVFLKPTIGKTIVDHGYYRLATDLECNTIFATLEIIHNCFQSTFIIGGDENYMGEMTQITIGKHTFTEGKYVMTLNIELHDHIYRPAPPFANYIGFIAKVFLDLGRSAQKLWSNEIDCDGS</sequence>